<feature type="coiled-coil region" evidence="1">
    <location>
        <begin position="38"/>
        <end position="65"/>
    </location>
</feature>
<accession>A0A0N4X980</accession>
<reference evidence="3 4" key="2">
    <citation type="submission" date="2018-11" db="EMBL/GenBank/DDBJ databases">
        <authorList>
            <consortium name="Pathogen Informatics"/>
        </authorList>
    </citation>
    <scope>NUCLEOTIDE SEQUENCE [LARGE SCALE GENOMIC DNA]</scope>
    <source>
        <strain evidence="3 4">MHpl1</strain>
    </source>
</reference>
<reference evidence="5" key="1">
    <citation type="submission" date="2017-02" db="UniProtKB">
        <authorList>
            <consortium name="WormBaseParasite"/>
        </authorList>
    </citation>
    <scope>IDENTIFICATION</scope>
</reference>
<feature type="region of interest" description="Disordered" evidence="2">
    <location>
        <begin position="201"/>
        <end position="258"/>
    </location>
</feature>
<evidence type="ECO:0000313" key="5">
    <source>
        <dbReference type="WBParaSite" id="HPLM_0002092201-mRNA-1"/>
    </source>
</evidence>
<keyword evidence="1" id="KW-0175">Coiled coil</keyword>
<gene>
    <name evidence="3" type="ORF">HPLM_LOCUS20914</name>
</gene>
<dbReference type="Proteomes" id="UP000268014">
    <property type="component" value="Unassembled WGS sequence"/>
</dbReference>
<dbReference type="OrthoDB" id="5872625at2759"/>
<keyword evidence="4" id="KW-1185">Reference proteome</keyword>
<feature type="compositionally biased region" description="Low complexity" evidence="2">
    <location>
        <begin position="242"/>
        <end position="252"/>
    </location>
</feature>
<evidence type="ECO:0000256" key="2">
    <source>
        <dbReference type="SAM" id="MobiDB-lite"/>
    </source>
</evidence>
<evidence type="ECO:0000313" key="3">
    <source>
        <dbReference type="EMBL" id="VDO86746.1"/>
    </source>
</evidence>
<dbReference type="WBParaSite" id="HPLM_0002092201-mRNA-1">
    <property type="protein sequence ID" value="HPLM_0002092201-mRNA-1"/>
    <property type="gene ID" value="HPLM_0002092201"/>
</dbReference>
<organism evidence="5">
    <name type="scientific">Haemonchus placei</name>
    <name type="common">Barber's pole worm</name>
    <dbReference type="NCBI Taxonomy" id="6290"/>
    <lineage>
        <taxon>Eukaryota</taxon>
        <taxon>Metazoa</taxon>
        <taxon>Ecdysozoa</taxon>
        <taxon>Nematoda</taxon>
        <taxon>Chromadorea</taxon>
        <taxon>Rhabditida</taxon>
        <taxon>Rhabditina</taxon>
        <taxon>Rhabditomorpha</taxon>
        <taxon>Strongyloidea</taxon>
        <taxon>Trichostrongylidae</taxon>
        <taxon>Haemonchus</taxon>
    </lineage>
</organism>
<feature type="compositionally biased region" description="Polar residues" evidence="2">
    <location>
        <begin position="1"/>
        <end position="13"/>
    </location>
</feature>
<sequence>MRSRVESSPQSPARTEGLKQLSSDESLPPYCKLLADVLIDTKKELADLARQCRDILAENRSLIKENLLLRKQISSLMSCNTLSESQGHVEVASSNLISSDTASAVDADLQRSIVIAGVPEYRSLNSVERANHDYQCICSILSFLDIECIPSVVYRMGVRNSNRPRLIKVVMPSSKFQRQAVQRAPRLRFFSHKGVYLRPSLTKEERERRRKERLGSLSSPQDVNVGSAPVSLSSSSHRDQSTDVNNVSTNVVRAGNLS</sequence>
<name>A0A0N4X980_HAEPC</name>
<evidence type="ECO:0000256" key="1">
    <source>
        <dbReference type="SAM" id="Coils"/>
    </source>
</evidence>
<proteinExistence type="predicted"/>
<dbReference type="AlphaFoldDB" id="A0A0N4X980"/>
<feature type="region of interest" description="Disordered" evidence="2">
    <location>
        <begin position="1"/>
        <end position="23"/>
    </location>
</feature>
<dbReference type="OMA" id="FLDIECI"/>
<dbReference type="EMBL" id="UZAF01022715">
    <property type="protein sequence ID" value="VDO86746.1"/>
    <property type="molecule type" value="Genomic_DNA"/>
</dbReference>
<protein>
    <submittedName>
        <fullName evidence="3 5">Uncharacterized protein</fullName>
    </submittedName>
</protein>
<evidence type="ECO:0000313" key="4">
    <source>
        <dbReference type="Proteomes" id="UP000268014"/>
    </source>
</evidence>